<feature type="domain" description="Galactosyltransferase C-terminal" evidence="5">
    <location>
        <begin position="140"/>
        <end position="189"/>
    </location>
</feature>
<accession>A0A097IFK6</accession>
<comment type="pathway">
    <text evidence="1">Cell wall biogenesis; cell wall polysaccharide biosynthesis.</text>
</comment>
<proteinExistence type="inferred from homology"/>
<protein>
    <recommendedName>
        <fullName evidence="5">Galactosyltransferase C-terminal domain-containing protein</fullName>
    </recommendedName>
</protein>
<dbReference type="Gene3D" id="3.90.550.10">
    <property type="entry name" value="Spore Coat Polysaccharide Biosynthesis Protein SpsA, Chain A"/>
    <property type="match status" value="1"/>
</dbReference>
<organism evidence="6 7">
    <name type="scientific">Corynebacterium doosanense CAU 212 = DSM 45436</name>
    <dbReference type="NCBI Taxonomy" id="558173"/>
    <lineage>
        <taxon>Bacteria</taxon>
        <taxon>Bacillati</taxon>
        <taxon>Actinomycetota</taxon>
        <taxon>Actinomycetes</taxon>
        <taxon>Mycobacteriales</taxon>
        <taxon>Corynebacteriaceae</taxon>
        <taxon>Corynebacterium</taxon>
    </lineage>
</organism>
<sequence length="249" mass="27857">MNTAVVTLSDDTRLPHVRRQVAALRRWSPGITHYRGQLGGDRNLARTRNATAQAALDDGAEFLVFLDADCIPGPGLVSGYIDAARQRPGEIYCGPVTYLDPPPEGGYRLDELTGQTSPHRARPNPSPGELVPGTHDQWDLFWSLSFAVDADTWRAGGGFDESYTGYGGEDTDFAYRQRELGQRLCWVGGAHAYHQWHPVSSPPWEHLDDILANAARFHRKWGVWPMGGWLDAFEQAGAIEFDGERWRRR</sequence>
<evidence type="ECO:0000256" key="1">
    <source>
        <dbReference type="ARBA" id="ARBA00004776"/>
    </source>
</evidence>
<dbReference type="eggNOG" id="COG1216">
    <property type="taxonomic scope" value="Bacteria"/>
</dbReference>
<comment type="similarity">
    <text evidence="2">Belongs to the glycosyltransferase 2 family.</text>
</comment>
<dbReference type="Proteomes" id="UP000029914">
    <property type="component" value="Chromosome"/>
</dbReference>
<dbReference type="InterPro" id="IPR027791">
    <property type="entry name" value="Galactosyl_T_C"/>
</dbReference>
<dbReference type="RefSeq" id="WP_018022591.1">
    <property type="nucleotide sequence ID" value="NZ_AQUX01000009.1"/>
</dbReference>
<dbReference type="Pfam" id="PF02709">
    <property type="entry name" value="Glyco_transf_7C"/>
    <property type="match status" value="1"/>
</dbReference>
<dbReference type="KEGG" id="cdo:CDOO_06220"/>
<evidence type="ECO:0000259" key="5">
    <source>
        <dbReference type="Pfam" id="PF02709"/>
    </source>
</evidence>
<dbReference type="GO" id="GO:0016757">
    <property type="term" value="F:glycosyltransferase activity"/>
    <property type="evidence" value="ECO:0007669"/>
    <property type="project" value="UniProtKB-KW"/>
</dbReference>
<evidence type="ECO:0000256" key="2">
    <source>
        <dbReference type="ARBA" id="ARBA00006739"/>
    </source>
</evidence>
<name>A0A097IFK6_9CORY</name>
<gene>
    <name evidence="6" type="ORF">CDOO_06220</name>
</gene>
<keyword evidence="4" id="KW-0808">Transferase</keyword>
<dbReference type="HOGENOM" id="CLU_077127_0_0_11"/>
<dbReference type="PANTHER" id="PTHR43179">
    <property type="entry name" value="RHAMNOSYLTRANSFERASE WBBL"/>
    <property type="match status" value="1"/>
</dbReference>
<keyword evidence="7" id="KW-1185">Reference proteome</keyword>
<dbReference type="InterPro" id="IPR029044">
    <property type="entry name" value="Nucleotide-diphossugar_trans"/>
</dbReference>
<reference evidence="6 7" key="1">
    <citation type="submission" date="2013-09" db="EMBL/GenBank/DDBJ databases">
        <title>Complete genome sequence of Corynebacterium doosanense CAU 212(T) (=DSM 45436(T)), isolated from activated sludge.</title>
        <authorList>
            <person name="Schaffert L."/>
            <person name="Albersmeier A."/>
            <person name="Kalinowski J."/>
            <person name="Ruckert C."/>
        </authorList>
    </citation>
    <scope>NUCLEOTIDE SEQUENCE [LARGE SCALE GENOMIC DNA]</scope>
    <source>
        <strain evidence="6 7">CAU 212</strain>
    </source>
</reference>
<dbReference type="STRING" id="558173.CDOO_06220"/>
<keyword evidence="3" id="KW-0328">Glycosyltransferase</keyword>
<dbReference type="AlphaFoldDB" id="A0A097IFK6"/>
<evidence type="ECO:0000313" key="7">
    <source>
        <dbReference type="Proteomes" id="UP000029914"/>
    </source>
</evidence>
<dbReference type="EMBL" id="CP006764">
    <property type="protein sequence ID" value="AIT60895.1"/>
    <property type="molecule type" value="Genomic_DNA"/>
</dbReference>
<evidence type="ECO:0000256" key="3">
    <source>
        <dbReference type="ARBA" id="ARBA00022676"/>
    </source>
</evidence>
<dbReference type="SUPFAM" id="SSF53448">
    <property type="entry name" value="Nucleotide-diphospho-sugar transferases"/>
    <property type="match status" value="1"/>
</dbReference>
<dbReference type="PANTHER" id="PTHR43179:SF12">
    <property type="entry name" value="GALACTOFURANOSYLTRANSFERASE GLFT2"/>
    <property type="match status" value="1"/>
</dbReference>
<evidence type="ECO:0000256" key="4">
    <source>
        <dbReference type="ARBA" id="ARBA00022679"/>
    </source>
</evidence>
<evidence type="ECO:0000313" key="6">
    <source>
        <dbReference type="EMBL" id="AIT60895.1"/>
    </source>
</evidence>